<dbReference type="EMBL" id="DF236967">
    <property type="protein sequence ID" value="GAQ78721.1"/>
    <property type="molecule type" value="Genomic_DNA"/>
</dbReference>
<feature type="coiled-coil region" evidence="1">
    <location>
        <begin position="3"/>
        <end position="65"/>
    </location>
</feature>
<keyword evidence="1" id="KW-0175">Coiled coil</keyword>
<dbReference type="PANTHER" id="PTHR38377">
    <property type="entry name" value="THREONINE-TRNA LIGASE 2"/>
    <property type="match status" value="1"/>
</dbReference>
<dbReference type="PANTHER" id="PTHR38377:SF1">
    <property type="entry name" value="THREONINE-TRNA LIGASE 2"/>
    <property type="match status" value="1"/>
</dbReference>
<evidence type="ECO:0000313" key="3">
    <source>
        <dbReference type="Proteomes" id="UP000054558"/>
    </source>
</evidence>
<dbReference type="OrthoDB" id="2405052at2759"/>
<organism evidence="2 3">
    <name type="scientific">Klebsormidium nitens</name>
    <name type="common">Green alga</name>
    <name type="synonym">Ulothrix nitens</name>
    <dbReference type="NCBI Taxonomy" id="105231"/>
    <lineage>
        <taxon>Eukaryota</taxon>
        <taxon>Viridiplantae</taxon>
        <taxon>Streptophyta</taxon>
        <taxon>Klebsormidiophyceae</taxon>
        <taxon>Klebsormidiales</taxon>
        <taxon>Klebsormidiaceae</taxon>
        <taxon>Klebsormidium</taxon>
    </lineage>
</organism>
<proteinExistence type="predicted"/>
<protein>
    <submittedName>
        <fullName evidence="2">Uncharacterized protein</fullName>
    </submittedName>
</protein>
<dbReference type="Proteomes" id="UP000054558">
    <property type="component" value="Unassembled WGS sequence"/>
</dbReference>
<evidence type="ECO:0000256" key="1">
    <source>
        <dbReference type="SAM" id="Coils"/>
    </source>
</evidence>
<gene>
    <name evidence="2" type="ORF">KFL_000180060</name>
</gene>
<accession>A0A1Y1HP27</accession>
<evidence type="ECO:0000313" key="2">
    <source>
        <dbReference type="EMBL" id="GAQ78721.1"/>
    </source>
</evidence>
<dbReference type="AlphaFoldDB" id="A0A1Y1HP27"/>
<keyword evidence="3" id="KW-1185">Reference proteome</keyword>
<reference evidence="2 3" key="1">
    <citation type="journal article" date="2014" name="Nat. Commun.">
        <title>Klebsormidium flaccidum genome reveals primary factors for plant terrestrial adaptation.</title>
        <authorList>
            <person name="Hori K."/>
            <person name="Maruyama F."/>
            <person name="Fujisawa T."/>
            <person name="Togashi T."/>
            <person name="Yamamoto N."/>
            <person name="Seo M."/>
            <person name="Sato S."/>
            <person name="Yamada T."/>
            <person name="Mori H."/>
            <person name="Tajima N."/>
            <person name="Moriyama T."/>
            <person name="Ikeuchi M."/>
            <person name="Watanabe M."/>
            <person name="Wada H."/>
            <person name="Kobayashi K."/>
            <person name="Saito M."/>
            <person name="Masuda T."/>
            <person name="Sasaki-Sekimoto Y."/>
            <person name="Mashiguchi K."/>
            <person name="Awai K."/>
            <person name="Shimojima M."/>
            <person name="Masuda S."/>
            <person name="Iwai M."/>
            <person name="Nobusawa T."/>
            <person name="Narise T."/>
            <person name="Kondo S."/>
            <person name="Saito H."/>
            <person name="Sato R."/>
            <person name="Murakawa M."/>
            <person name="Ihara Y."/>
            <person name="Oshima-Yamada Y."/>
            <person name="Ohtaka K."/>
            <person name="Satoh M."/>
            <person name="Sonobe K."/>
            <person name="Ishii M."/>
            <person name="Ohtani R."/>
            <person name="Kanamori-Sato M."/>
            <person name="Honoki R."/>
            <person name="Miyazaki D."/>
            <person name="Mochizuki H."/>
            <person name="Umetsu J."/>
            <person name="Higashi K."/>
            <person name="Shibata D."/>
            <person name="Kamiya Y."/>
            <person name="Sato N."/>
            <person name="Nakamura Y."/>
            <person name="Tabata S."/>
            <person name="Ida S."/>
            <person name="Kurokawa K."/>
            <person name="Ohta H."/>
        </authorList>
    </citation>
    <scope>NUCLEOTIDE SEQUENCE [LARGE SCALE GENOMIC DNA]</scope>
    <source>
        <strain evidence="2 3">NIES-2285</strain>
    </source>
</reference>
<sequence length="101" mass="11313">MRLDDFSERASDAEGRLNVLEEELQRLREGASGSTAEYNAGDGILEELLVLRSQLEAALVEEKEAKLSHLQLKSENDKLKYRIKHLVSALRESDEGATKTV</sequence>
<name>A0A1Y1HP27_KLENI</name>